<dbReference type="Proteomes" id="UP000718281">
    <property type="component" value="Unassembled WGS sequence"/>
</dbReference>
<proteinExistence type="predicted"/>
<dbReference type="AlphaFoldDB" id="A0A934X3Q7"/>
<name>A0A934X3Q7_9MICO</name>
<comment type="caution">
    <text evidence="2">The sequence shown here is derived from an EMBL/GenBank/DDBJ whole genome shotgun (WGS) entry which is preliminary data.</text>
</comment>
<feature type="domain" description="DUF4921" evidence="1">
    <location>
        <begin position="14"/>
        <end position="439"/>
    </location>
</feature>
<dbReference type="SUPFAM" id="SSF54197">
    <property type="entry name" value="HIT-like"/>
    <property type="match status" value="1"/>
</dbReference>
<organism evidence="2 3">
    <name type="scientific">Candidatus Phosphoribacter hodrii</name>
    <dbReference type="NCBI Taxonomy" id="2953743"/>
    <lineage>
        <taxon>Bacteria</taxon>
        <taxon>Bacillati</taxon>
        <taxon>Actinomycetota</taxon>
        <taxon>Actinomycetes</taxon>
        <taxon>Micrococcales</taxon>
        <taxon>Dermatophilaceae</taxon>
        <taxon>Candidatus Phosphoribacter</taxon>
    </lineage>
</organism>
<dbReference type="InterPro" id="IPR032576">
    <property type="entry name" value="DUF4921"/>
</dbReference>
<dbReference type="EMBL" id="JADIXZ010000001">
    <property type="protein sequence ID" value="MBK6299905.1"/>
    <property type="molecule type" value="Genomic_DNA"/>
</dbReference>
<accession>A0A934X3Q7</accession>
<evidence type="ECO:0000313" key="2">
    <source>
        <dbReference type="EMBL" id="MBK6299905.1"/>
    </source>
</evidence>
<dbReference type="PANTHER" id="PTHR42763:SF2">
    <property type="entry name" value="ADP-GLUCOSE PHOSPHORYLASE"/>
    <property type="match status" value="1"/>
</dbReference>
<dbReference type="Pfam" id="PF16268">
    <property type="entry name" value="DUF4921"/>
    <property type="match status" value="1"/>
</dbReference>
<evidence type="ECO:0000259" key="1">
    <source>
        <dbReference type="Pfam" id="PF16268"/>
    </source>
</evidence>
<dbReference type="Gene3D" id="3.30.428.10">
    <property type="entry name" value="HIT-like"/>
    <property type="match status" value="1"/>
</dbReference>
<evidence type="ECO:0000313" key="3">
    <source>
        <dbReference type="Proteomes" id="UP000718281"/>
    </source>
</evidence>
<dbReference type="PANTHER" id="PTHR42763">
    <property type="entry name" value="ADP-GLUCOSE PHOSPHORYLASE"/>
    <property type="match status" value="1"/>
</dbReference>
<dbReference type="InterPro" id="IPR053177">
    <property type="entry name" value="ADP-glucose_phosphorylase"/>
</dbReference>
<dbReference type="InterPro" id="IPR036265">
    <property type="entry name" value="HIT-like_sf"/>
</dbReference>
<gene>
    <name evidence="2" type="ORF">IPF40_02230</name>
</gene>
<reference evidence="2 3" key="1">
    <citation type="submission" date="2020-10" db="EMBL/GenBank/DDBJ databases">
        <title>Connecting structure to function with the recovery of over 1000 high-quality activated sludge metagenome-assembled genomes encoding full-length rRNA genes using long-read sequencing.</title>
        <authorList>
            <person name="Singleton C.M."/>
            <person name="Petriglieri F."/>
            <person name="Kristensen J.M."/>
            <person name="Kirkegaard R.H."/>
            <person name="Michaelsen T.Y."/>
            <person name="Andersen M.H."/>
            <person name="Karst S.M."/>
            <person name="Dueholm M.S."/>
            <person name="Nielsen P.H."/>
            <person name="Albertsen M."/>
        </authorList>
    </citation>
    <scope>NUCLEOTIDE SEQUENCE [LARGE SCALE GENOMIC DNA]</scope>
    <source>
        <strain evidence="2">AalE_18-Q3-R2-46_BAT3C.188</strain>
    </source>
</reference>
<sequence length="444" mass="50365">MDTDHLWPEPLRRMPDGTVKQINPYSGTSVWTVPGRGNRPIASGLPAPGPIDPTMEGRHCAFCEGRYFDTPPEKSRLVADPDGWHLLRGLTANRIEDSVAQFRRIPNLFEIVAYDYWRLNYGFEPGSEARERHDHYLSTDLGRKHVDQMIRTRAMAGGMSEAQWAALTPQDKAQRAMSFFAGTHDVIVARRHFVDGASTTDQLAASGSLTPDEHAAYLRFTVDALRSLYDANRYARYVAVFQNWLRPAGASFDHLHKQLVAVDERSVRTEHELRRLRDNLNLYNEFAVDYAARQNLIVAENPYAVAFAGFGHRYPSLEVYSKSEFARPWEQPSDDLRGFSDLLHACHAATGAAVPSNEEWHYQPPDVDLPMPLRTVLKWRVSTLAGFEGGTKIYLNTIDPWHLRDRVVGALFELREQGRIAPDIRIATECACRPNSLKYNPLLH</sequence>
<protein>
    <submittedName>
        <fullName evidence="2">DUF4921 family protein</fullName>
    </submittedName>
</protein>